<evidence type="ECO:0000313" key="3">
    <source>
        <dbReference type="Proteomes" id="UP001156882"/>
    </source>
</evidence>
<dbReference type="InterPro" id="IPR029062">
    <property type="entry name" value="Class_I_gatase-like"/>
</dbReference>
<dbReference type="PANTHER" id="PTHR37947:SF2">
    <property type="entry name" value="VON WILLEBRAND FACTOR TYPE A"/>
    <property type="match status" value="1"/>
</dbReference>
<gene>
    <name evidence="2" type="ORF">GCM10007874_32110</name>
</gene>
<dbReference type="PIRSF" id="PIRSF034405">
    <property type="entry name" value="UCP034405"/>
    <property type="match status" value="1"/>
</dbReference>
<dbReference type="PANTHER" id="PTHR37947">
    <property type="entry name" value="BLL2462 PROTEIN"/>
    <property type="match status" value="1"/>
</dbReference>
<name>A0ABQ6CKC4_9HYPH</name>
<reference evidence="3" key="1">
    <citation type="journal article" date="2019" name="Int. J. Syst. Evol. Microbiol.">
        <title>The Global Catalogue of Microorganisms (GCM) 10K type strain sequencing project: providing services to taxonomists for standard genome sequencing and annotation.</title>
        <authorList>
            <consortium name="The Broad Institute Genomics Platform"/>
            <consortium name="The Broad Institute Genome Sequencing Center for Infectious Disease"/>
            <person name="Wu L."/>
            <person name="Ma J."/>
        </authorList>
    </citation>
    <scope>NUCLEOTIDE SEQUENCE [LARGE SCALE GENOMIC DNA]</scope>
    <source>
        <strain evidence="3">NBRC 101365</strain>
    </source>
</reference>
<sequence length="257" mass="28090">MSKKKVLLVGETWVSAATHYKGFDQFGSVTFHSGAEPLLAALADSEFELRHMPAHEAVEALPFTLEGLDAYDAIILSDVGANSLLLHPDVWLHGKPVPNRLKLLHDWTQAGGALIMIGGYLSFQGIDGRARWYRTPVERALPVNCLPYDDRIEAPEGFSAEILLPGHPAVAGLATPWPLLLGANEVTLKDAADIDVVARLPEEQGGHPLLVTGRYGKGRTLVWTSDIGPHWLPPAFVAWHGYATLWRNILGWATTKD</sequence>
<evidence type="ECO:0000313" key="2">
    <source>
        <dbReference type="EMBL" id="GLS20194.1"/>
    </source>
</evidence>
<dbReference type="Gene3D" id="3.40.50.880">
    <property type="match status" value="1"/>
</dbReference>
<dbReference type="InterPro" id="IPR017027">
    <property type="entry name" value="STM3548-like"/>
</dbReference>
<organism evidence="2 3">
    <name type="scientific">Labrys miyagiensis</name>
    <dbReference type="NCBI Taxonomy" id="346912"/>
    <lineage>
        <taxon>Bacteria</taxon>
        <taxon>Pseudomonadati</taxon>
        <taxon>Pseudomonadota</taxon>
        <taxon>Alphaproteobacteria</taxon>
        <taxon>Hyphomicrobiales</taxon>
        <taxon>Xanthobacteraceae</taxon>
        <taxon>Labrys</taxon>
    </lineage>
</organism>
<evidence type="ECO:0000259" key="1">
    <source>
        <dbReference type="Pfam" id="PF07090"/>
    </source>
</evidence>
<dbReference type="RefSeq" id="WP_284313295.1">
    <property type="nucleotide sequence ID" value="NZ_BSPC01000027.1"/>
</dbReference>
<dbReference type="Pfam" id="PF07090">
    <property type="entry name" value="GATase1_like"/>
    <property type="match status" value="1"/>
</dbReference>
<dbReference type="Proteomes" id="UP001156882">
    <property type="component" value="Unassembled WGS sequence"/>
</dbReference>
<comment type="caution">
    <text evidence="2">The sequence shown here is derived from an EMBL/GenBank/DDBJ whole genome shotgun (WGS) entry which is preliminary data.</text>
</comment>
<accession>A0ABQ6CKC4</accession>
<dbReference type="InterPro" id="IPR010768">
    <property type="entry name" value="GATase1-like"/>
</dbReference>
<protein>
    <recommendedName>
        <fullName evidence="1">Putative glutamine amidotransferase domain-containing protein</fullName>
    </recommendedName>
</protein>
<dbReference type="CDD" id="cd03143">
    <property type="entry name" value="A4_beta-galactosidase_middle_domain"/>
    <property type="match status" value="1"/>
</dbReference>
<dbReference type="EMBL" id="BSPC01000027">
    <property type="protein sequence ID" value="GLS20194.1"/>
    <property type="molecule type" value="Genomic_DNA"/>
</dbReference>
<feature type="domain" description="Putative glutamine amidotransferase" evidence="1">
    <location>
        <begin position="5"/>
        <end position="254"/>
    </location>
</feature>
<keyword evidence="3" id="KW-1185">Reference proteome</keyword>
<proteinExistence type="predicted"/>
<dbReference type="SUPFAM" id="SSF52317">
    <property type="entry name" value="Class I glutamine amidotransferase-like"/>
    <property type="match status" value="1"/>
</dbReference>